<gene>
    <name evidence="1" type="ORF">L3Q82_010969</name>
</gene>
<proteinExistence type="predicted"/>
<reference evidence="1" key="1">
    <citation type="submission" date="2022-04" db="EMBL/GenBank/DDBJ databases">
        <title>Jade perch genome.</title>
        <authorList>
            <person name="Chao B."/>
        </authorList>
    </citation>
    <scope>NUCLEOTIDE SEQUENCE</scope>
    <source>
        <strain evidence="1">CB-2022</strain>
    </source>
</reference>
<organism evidence="1 2">
    <name type="scientific">Scortum barcoo</name>
    <name type="common">barcoo grunter</name>
    <dbReference type="NCBI Taxonomy" id="214431"/>
    <lineage>
        <taxon>Eukaryota</taxon>
        <taxon>Metazoa</taxon>
        <taxon>Chordata</taxon>
        <taxon>Craniata</taxon>
        <taxon>Vertebrata</taxon>
        <taxon>Euteleostomi</taxon>
        <taxon>Actinopterygii</taxon>
        <taxon>Neopterygii</taxon>
        <taxon>Teleostei</taxon>
        <taxon>Neoteleostei</taxon>
        <taxon>Acanthomorphata</taxon>
        <taxon>Eupercaria</taxon>
        <taxon>Centrarchiformes</taxon>
        <taxon>Terapontoidei</taxon>
        <taxon>Terapontidae</taxon>
        <taxon>Scortum</taxon>
    </lineage>
</organism>
<sequence>MAKQYDVLFRLLLLGDSGVGKTCLLCRFTDNEFHPSHISTHRAPSVCDHSWMLRNQARVKNNGVPSRSTIKYPSQGLQEGRVLCVLLFGPYPAQTTARDLSSPTRRQVQGSDPLVHRGELQHVAAELGSYKQAHTSSPPLTLGNSRVVEGPAPLKELGSRAQAMRGGVDFKMKTLVIDGIKVRIQIWDTAGQERYQTITKQYYRRAQGIFLVYDITSERSFQHIMKWASDVDEYAPDKVQKILVGNKSDEVDKRQVATEQGIKLARAYGMDFYETSAFTNHNITEDCVMGGNDPFSDGASYLSRLVLIPAAVPPSKTFTRLAEQVLAANKKDLDLLRMSINDDFNLAALEEEEGLCDSGAGDQGKGCWC</sequence>
<comment type="caution">
    <text evidence="1">The sequence shown here is derived from an EMBL/GenBank/DDBJ whole genome shotgun (WGS) entry which is preliminary data.</text>
</comment>
<accession>A0ACB8W956</accession>
<evidence type="ECO:0000313" key="1">
    <source>
        <dbReference type="EMBL" id="KAI3364149.1"/>
    </source>
</evidence>
<dbReference type="EMBL" id="CM041543">
    <property type="protein sequence ID" value="KAI3364149.1"/>
    <property type="molecule type" value="Genomic_DNA"/>
</dbReference>
<evidence type="ECO:0000313" key="2">
    <source>
        <dbReference type="Proteomes" id="UP000831701"/>
    </source>
</evidence>
<protein>
    <submittedName>
        <fullName evidence="1">Uncharacterized protein</fullName>
    </submittedName>
</protein>
<keyword evidence="2" id="KW-1185">Reference proteome</keyword>
<name>A0ACB8W956_9TELE</name>
<dbReference type="Proteomes" id="UP000831701">
    <property type="component" value="Chromosome 13"/>
</dbReference>